<evidence type="ECO:0008006" key="3">
    <source>
        <dbReference type="Google" id="ProtNLM"/>
    </source>
</evidence>
<accession>A0A3G9G3F8</accession>
<sequence>MFRYAENRNHTLNFWFNTLFYPESALIGETEMTEPAHSLLYHTCVDVTPPPPTDKRTAPDGALRLGLPTTKLWDVGRTLDFHFLGGTEAQKQNVRQSALKWSEAANLLMRFDVPIEGAEFRVAFNAVGNWSYVGLDNLGIKSPDPTMNIEQDGSALHEVGHALGCIHEHQQPASTIEWNKPVVYQALGGPPNYWDQAKVDFNVFNKYSAAQTQYSAFDPNSIMLYFFPDNWTTNGRGTHANSTLSAVDLAFIRRCYPGCTADFSKPQIATAACKVSVGPGTQFNNYYGNSWLMNFPNQSFIEVRFNQPKQYAGKNIYSRALLRLVHLTSMLYPNPGFSPIDIIVNGTTIKSDYSPPSGNYLTEEWDITANMKDGDNVIRLNFKNARSNYWIHKLQVDCVRILD</sequence>
<dbReference type="InterPro" id="IPR024079">
    <property type="entry name" value="MetalloPept_cat_dom_sf"/>
</dbReference>
<protein>
    <recommendedName>
        <fullName evidence="3">Peptidase M12A astacin</fullName>
    </recommendedName>
</protein>
<reference evidence="2" key="1">
    <citation type="journal article" date="2017" name="Biotechnol. Biofuels">
        <title>Evaluation of environmental bacterial communities as a factor affecting the growth of duckweed Lemna minor.</title>
        <authorList>
            <person name="Ishizawa H."/>
            <person name="Kuroda M."/>
            <person name="Morikawa M."/>
            <person name="Ike M."/>
        </authorList>
    </citation>
    <scope>NUCLEOTIDE SEQUENCE [LARGE SCALE GENOMIC DNA]</scope>
    <source>
        <strain evidence="2">M6</strain>
    </source>
</reference>
<proteinExistence type="predicted"/>
<reference evidence="2" key="2">
    <citation type="journal article" date="2017" name="Plant Physiol. Biochem.">
        <title>Differential oxidative and antioxidative response of duckweed Lemna minor toward plant growth promoting/inhibiting bacteria.</title>
        <authorList>
            <person name="Ishizawa H."/>
            <person name="Kuroda M."/>
            <person name="Morikawa M."/>
            <person name="Ike M."/>
        </authorList>
    </citation>
    <scope>NUCLEOTIDE SEQUENCE [LARGE SCALE GENOMIC DNA]</scope>
    <source>
        <strain evidence="2">M6</strain>
    </source>
</reference>
<evidence type="ECO:0000313" key="2">
    <source>
        <dbReference type="Proteomes" id="UP000278756"/>
    </source>
</evidence>
<gene>
    <name evidence="1" type="ORF">EM6_1792</name>
</gene>
<dbReference type="EMBL" id="AP018827">
    <property type="protein sequence ID" value="BBF81196.1"/>
    <property type="molecule type" value="Genomic_DNA"/>
</dbReference>
<dbReference type="SUPFAM" id="SSF55486">
    <property type="entry name" value="Metalloproteases ('zincins'), catalytic domain"/>
    <property type="match status" value="1"/>
</dbReference>
<organism evidence="1 2">
    <name type="scientific">Asticcacaulis excentricus</name>
    <dbReference type="NCBI Taxonomy" id="78587"/>
    <lineage>
        <taxon>Bacteria</taxon>
        <taxon>Pseudomonadati</taxon>
        <taxon>Pseudomonadota</taxon>
        <taxon>Alphaproteobacteria</taxon>
        <taxon>Caulobacterales</taxon>
        <taxon>Caulobacteraceae</taxon>
        <taxon>Asticcacaulis</taxon>
    </lineage>
</organism>
<dbReference type="RefSeq" id="WP_126422096.1">
    <property type="nucleotide sequence ID" value="NZ_AP018827.1"/>
</dbReference>
<name>A0A3G9G3F8_9CAUL</name>
<evidence type="ECO:0000313" key="1">
    <source>
        <dbReference type="EMBL" id="BBF81196.1"/>
    </source>
</evidence>
<dbReference type="AlphaFoldDB" id="A0A3G9G3F8"/>
<dbReference type="Gene3D" id="3.40.390.10">
    <property type="entry name" value="Collagenase (Catalytic Domain)"/>
    <property type="match status" value="1"/>
</dbReference>
<dbReference type="GO" id="GO:0008237">
    <property type="term" value="F:metallopeptidase activity"/>
    <property type="evidence" value="ECO:0007669"/>
    <property type="project" value="InterPro"/>
</dbReference>
<dbReference type="Proteomes" id="UP000278756">
    <property type="component" value="Chromosome 1"/>
</dbReference>
<dbReference type="OrthoDB" id="458118at2"/>